<reference evidence="2" key="1">
    <citation type="submission" date="2013-02" db="EMBL/GenBank/DDBJ databases">
        <authorList>
            <person name="Hughes D."/>
        </authorList>
    </citation>
    <scope>NUCLEOTIDE SEQUENCE</scope>
    <source>
        <strain>Durham</strain>
        <strain evidence="2">NC isolate 2 -- Noor lab</strain>
    </source>
</reference>
<accession>T1GLT1</accession>
<dbReference type="STRING" id="36166.T1GLT1"/>
<dbReference type="Proteomes" id="UP000015102">
    <property type="component" value="Unassembled WGS sequence"/>
</dbReference>
<protein>
    <submittedName>
        <fullName evidence="1">Uncharacterized protein</fullName>
    </submittedName>
</protein>
<name>T1GLT1_MEGSC</name>
<reference evidence="1" key="2">
    <citation type="submission" date="2015-06" db="UniProtKB">
        <authorList>
            <consortium name="EnsemblMetazoa"/>
        </authorList>
    </citation>
    <scope>IDENTIFICATION</scope>
</reference>
<sequence length="121" mass="13797">MESTADGFLMSPRIDYSSIRGKGTLVSPNEEQFELLRQMLETEPRTPEERLSSRLELEMVNGGEKGLDEEEFEASVQTLHLLATTINADAVLLRKKKEGKGFTAKFLVRKRVDMSDFMEIR</sequence>
<dbReference type="EnsemblMetazoa" id="MESCA004495-RA">
    <property type="protein sequence ID" value="MESCA004495-PA"/>
    <property type="gene ID" value="MESCA004495"/>
</dbReference>
<dbReference type="AlphaFoldDB" id="T1GLT1"/>
<organism evidence="1 2">
    <name type="scientific">Megaselia scalaris</name>
    <name type="common">Humpbacked fly</name>
    <name type="synonym">Phora scalaris</name>
    <dbReference type="NCBI Taxonomy" id="36166"/>
    <lineage>
        <taxon>Eukaryota</taxon>
        <taxon>Metazoa</taxon>
        <taxon>Ecdysozoa</taxon>
        <taxon>Arthropoda</taxon>
        <taxon>Hexapoda</taxon>
        <taxon>Insecta</taxon>
        <taxon>Pterygota</taxon>
        <taxon>Neoptera</taxon>
        <taxon>Endopterygota</taxon>
        <taxon>Diptera</taxon>
        <taxon>Brachycera</taxon>
        <taxon>Muscomorpha</taxon>
        <taxon>Platypezoidea</taxon>
        <taxon>Phoridae</taxon>
        <taxon>Megaseliini</taxon>
        <taxon>Megaselia</taxon>
    </lineage>
</organism>
<dbReference type="EMBL" id="CAQQ02026474">
    <property type="status" value="NOT_ANNOTATED_CDS"/>
    <property type="molecule type" value="Genomic_DNA"/>
</dbReference>
<evidence type="ECO:0000313" key="2">
    <source>
        <dbReference type="Proteomes" id="UP000015102"/>
    </source>
</evidence>
<proteinExistence type="predicted"/>
<evidence type="ECO:0000313" key="1">
    <source>
        <dbReference type="EnsemblMetazoa" id="MESCA004495-PA"/>
    </source>
</evidence>
<keyword evidence="2" id="KW-1185">Reference proteome</keyword>
<dbReference type="HOGENOM" id="CLU_2043924_0_0_1"/>